<sequence>MNLTITSIISLHSTLFFDVTIIYSY</sequence>
<reference evidence="1" key="2">
    <citation type="journal article" date="2015" name="Data Brief">
        <title>Shoot transcriptome of the giant reed, Arundo donax.</title>
        <authorList>
            <person name="Barrero R.A."/>
            <person name="Guerrero F.D."/>
            <person name="Moolhuijzen P."/>
            <person name="Goolsby J.A."/>
            <person name="Tidwell J."/>
            <person name="Bellgard S.E."/>
            <person name="Bellgard M.I."/>
        </authorList>
    </citation>
    <scope>NUCLEOTIDE SEQUENCE</scope>
    <source>
        <tissue evidence="1">Shoot tissue taken approximately 20 cm above the soil surface</tissue>
    </source>
</reference>
<accession>A0A0A9GWK0</accession>
<dbReference type="EMBL" id="GBRH01168989">
    <property type="protein sequence ID" value="JAE28907.1"/>
    <property type="molecule type" value="Transcribed_RNA"/>
</dbReference>
<evidence type="ECO:0000313" key="1">
    <source>
        <dbReference type="EMBL" id="JAE28907.1"/>
    </source>
</evidence>
<name>A0A0A9GWK0_ARUDO</name>
<organism evidence="1">
    <name type="scientific">Arundo donax</name>
    <name type="common">Giant reed</name>
    <name type="synonym">Donax arundinaceus</name>
    <dbReference type="NCBI Taxonomy" id="35708"/>
    <lineage>
        <taxon>Eukaryota</taxon>
        <taxon>Viridiplantae</taxon>
        <taxon>Streptophyta</taxon>
        <taxon>Embryophyta</taxon>
        <taxon>Tracheophyta</taxon>
        <taxon>Spermatophyta</taxon>
        <taxon>Magnoliopsida</taxon>
        <taxon>Liliopsida</taxon>
        <taxon>Poales</taxon>
        <taxon>Poaceae</taxon>
        <taxon>PACMAD clade</taxon>
        <taxon>Arundinoideae</taxon>
        <taxon>Arundineae</taxon>
        <taxon>Arundo</taxon>
    </lineage>
</organism>
<protein>
    <submittedName>
        <fullName evidence="1">Uncharacterized protein</fullName>
    </submittedName>
</protein>
<proteinExistence type="predicted"/>
<reference evidence="1" key="1">
    <citation type="submission" date="2014-09" db="EMBL/GenBank/DDBJ databases">
        <authorList>
            <person name="Magalhaes I.L.F."/>
            <person name="Oliveira U."/>
            <person name="Santos F.R."/>
            <person name="Vidigal T.H.D.A."/>
            <person name="Brescovit A.D."/>
            <person name="Santos A.J."/>
        </authorList>
    </citation>
    <scope>NUCLEOTIDE SEQUENCE</scope>
    <source>
        <tissue evidence="1">Shoot tissue taken approximately 20 cm above the soil surface</tissue>
    </source>
</reference>
<dbReference type="AlphaFoldDB" id="A0A0A9GWK0"/>